<dbReference type="EMBL" id="LUUB01000039">
    <property type="protein sequence ID" value="OAF12629.1"/>
    <property type="molecule type" value="Genomic_DNA"/>
</dbReference>
<name>A0A176YYV9_9BRAD</name>
<reference evidence="1 2" key="1">
    <citation type="submission" date="2016-03" db="EMBL/GenBank/DDBJ databases">
        <title>Draft Genome Sequence of the Strain BR 10245 (Bradyrhizobium sp.) isolated from nodules of Centrolobium paraense.</title>
        <authorList>
            <person name="Simoes-Araujo J.L.Sr."/>
            <person name="Barauna A.C."/>
            <person name="Silva K."/>
            <person name="Zilli J.E."/>
        </authorList>
    </citation>
    <scope>NUCLEOTIDE SEQUENCE [LARGE SCALE GENOMIC DNA]</scope>
    <source>
        <strain evidence="1 2">BR 10245</strain>
    </source>
</reference>
<dbReference type="Proteomes" id="UP000076959">
    <property type="component" value="Unassembled WGS sequence"/>
</dbReference>
<sequence length="91" mass="9966">MRDGWLQRIEAIVEWQQRMSPESDDDRLLLDGKDCRLGFLGACRTIGDSLALLPLRDSLLGDPVALGECSQALLTILYCSTDCLRRGGAAA</sequence>
<organism evidence="1 2">
    <name type="scientific">Bradyrhizobium centrolobii</name>
    <dbReference type="NCBI Taxonomy" id="1505087"/>
    <lineage>
        <taxon>Bacteria</taxon>
        <taxon>Pseudomonadati</taxon>
        <taxon>Pseudomonadota</taxon>
        <taxon>Alphaproteobacteria</taxon>
        <taxon>Hyphomicrobiales</taxon>
        <taxon>Nitrobacteraceae</taxon>
        <taxon>Bradyrhizobium</taxon>
    </lineage>
</organism>
<gene>
    <name evidence="1" type="ORF">AYJ54_46085</name>
</gene>
<dbReference type="AlphaFoldDB" id="A0A176YYV9"/>
<keyword evidence="2" id="KW-1185">Reference proteome</keyword>
<accession>A0A176YYV9</accession>
<comment type="caution">
    <text evidence="1">The sequence shown here is derived from an EMBL/GenBank/DDBJ whole genome shotgun (WGS) entry which is preliminary data.</text>
</comment>
<evidence type="ECO:0000313" key="1">
    <source>
        <dbReference type="EMBL" id="OAF12629.1"/>
    </source>
</evidence>
<proteinExistence type="predicted"/>
<protein>
    <submittedName>
        <fullName evidence="1">Uncharacterized protein</fullName>
    </submittedName>
</protein>
<evidence type="ECO:0000313" key="2">
    <source>
        <dbReference type="Proteomes" id="UP000076959"/>
    </source>
</evidence>